<sequence>MAATVGSHSAGRHSRAGSTATDRRNRTPASGQGQPIDDQTPRPAQALTSRARTPYPPGGAPRSGWVTSEWSSNPSAATASLPPRPAPPRPATRPPGELDTVTGPISMSTSQRRELFGDDPQPGQADAYGRSARRAARSAGRGRPGDRLDDTADLGVRQPGELDPQRVGDEAGAAGGPGASRFSLFEPARPAGSLRLDTAPRSGARADGTRSTTASRAAARPTGSTTGRGAHRAPAPRRGPSRTRMVVAGTASLAGLSAIVTGVALSGDQPVTAAGPTTGATPLVQVAGARPAAFGSDDTQASRDGRAPLPTYPTAAPATTGGSGTTDQSDSGYRSSPSGPSAPAYSGSGTQQQGLSGYEIPFVPLTPRSTATPSPAAGGTTTPGSTTPGTTNPGTTTPGATTPGSTAPGTTTPTQPGATTSPTHGTSPSSAPTTTRPTTSSSSTPAPASSREGSLPFNPTPVEVTPIWDLLFPAQSQSTSTSSSAPAGSSATPAPTASSSTGAGS</sequence>
<comment type="caution">
    <text evidence="2">The sequence shown here is derived from an EMBL/GenBank/DDBJ whole genome shotgun (WGS) entry which is preliminary data.</text>
</comment>
<evidence type="ECO:0000313" key="3">
    <source>
        <dbReference type="Proteomes" id="UP000179769"/>
    </source>
</evidence>
<dbReference type="Proteomes" id="UP000179769">
    <property type="component" value="Unassembled WGS sequence"/>
</dbReference>
<accession>A0A1S1PI63</accession>
<feature type="compositionally biased region" description="Low complexity" evidence="1">
    <location>
        <begin position="203"/>
        <end position="228"/>
    </location>
</feature>
<protein>
    <submittedName>
        <fullName evidence="2">Uncharacterized protein</fullName>
    </submittedName>
</protein>
<gene>
    <name evidence="2" type="ORF">BBK14_07210</name>
</gene>
<name>A0A1S1PI63_9ACTN</name>
<evidence type="ECO:0000313" key="2">
    <source>
        <dbReference type="EMBL" id="OHV22553.1"/>
    </source>
</evidence>
<feature type="region of interest" description="Disordered" evidence="1">
    <location>
        <begin position="289"/>
        <end position="505"/>
    </location>
</feature>
<evidence type="ECO:0000256" key="1">
    <source>
        <dbReference type="SAM" id="MobiDB-lite"/>
    </source>
</evidence>
<proteinExistence type="predicted"/>
<feature type="compositionally biased region" description="Basic residues" evidence="1">
    <location>
        <begin position="229"/>
        <end position="241"/>
    </location>
</feature>
<keyword evidence="3" id="KW-1185">Reference proteome</keyword>
<feature type="region of interest" description="Disordered" evidence="1">
    <location>
        <begin position="1"/>
        <end position="245"/>
    </location>
</feature>
<organism evidence="2 3">
    <name type="scientific">Parafrankia soli</name>
    <dbReference type="NCBI Taxonomy" id="2599596"/>
    <lineage>
        <taxon>Bacteria</taxon>
        <taxon>Bacillati</taxon>
        <taxon>Actinomycetota</taxon>
        <taxon>Actinomycetes</taxon>
        <taxon>Frankiales</taxon>
        <taxon>Frankiaceae</taxon>
        <taxon>Parafrankia</taxon>
    </lineage>
</organism>
<dbReference type="OrthoDB" id="3218606at2"/>
<feature type="compositionally biased region" description="Pro residues" evidence="1">
    <location>
        <begin position="82"/>
        <end position="93"/>
    </location>
</feature>
<feature type="compositionally biased region" description="Low complexity" evidence="1">
    <location>
        <begin position="307"/>
        <end position="357"/>
    </location>
</feature>
<dbReference type="AlphaFoldDB" id="A0A1S1PI63"/>
<dbReference type="EMBL" id="MAXA01000246">
    <property type="protein sequence ID" value="OHV22553.1"/>
    <property type="molecule type" value="Genomic_DNA"/>
</dbReference>
<feature type="compositionally biased region" description="Low complexity" evidence="1">
    <location>
        <begin position="473"/>
        <end position="505"/>
    </location>
</feature>
<feature type="compositionally biased region" description="Low complexity" evidence="1">
    <location>
        <begin position="369"/>
        <end position="451"/>
    </location>
</feature>
<reference evidence="3" key="1">
    <citation type="submission" date="2016-07" db="EMBL/GenBank/DDBJ databases">
        <title>Frankia sp. NRRL B-16219 Genome sequencing.</title>
        <authorList>
            <person name="Ghodhbane-Gtari F."/>
            <person name="Swanson E."/>
            <person name="Gueddou A."/>
            <person name="Louati M."/>
            <person name="Nouioui I."/>
            <person name="Hezbri K."/>
            <person name="Abebe-Akele F."/>
            <person name="Simpson S."/>
            <person name="Morris K."/>
            <person name="Thomas K."/>
            <person name="Gtari M."/>
            <person name="Tisa L.S."/>
        </authorList>
    </citation>
    <scope>NUCLEOTIDE SEQUENCE [LARGE SCALE GENOMIC DNA]</scope>
    <source>
        <strain evidence="3">NRRL B-16219</strain>
    </source>
</reference>